<dbReference type="InterPro" id="IPR000058">
    <property type="entry name" value="Znf_AN1"/>
</dbReference>
<dbReference type="AlphaFoldDB" id="A0A8C6FZK3"/>
<dbReference type="GeneTree" id="ENSGT00940000161571"/>
<proteinExistence type="predicted"/>
<dbReference type="GO" id="GO:0005783">
    <property type="term" value="C:endoplasmic reticulum"/>
    <property type="evidence" value="ECO:0007669"/>
    <property type="project" value="TreeGrafter"/>
</dbReference>
<keyword evidence="1" id="KW-0479">Metal-binding</keyword>
<dbReference type="GO" id="GO:0043161">
    <property type="term" value="P:proteasome-mediated ubiquitin-dependent protein catabolic process"/>
    <property type="evidence" value="ECO:0007669"/>
    <property type="project" value="TreeGrafter"/>
</dbReference>
<keyword evidence="4" id="KW-0862">Zinc</keyword>
<reference evidence="7" key="1">
    <citation type="submission" date="2025-08" db="UniProtKB">
        <authorList>
            <consortium name="Ensembl"/>
        </authorList>
    </citation>
    <scope>IDENTIFICATION</scope>
</reference>
<evidence type="ECO:0000256" key="2">
    <source>
        <dbReference type="ARBA" id="ARBA00022737"/>
    </source>
</evidence>
<dbReference type="PANTHER" id="PTHR14677:SF11">
    <property type="entry name" value="AN1-TYPE ZINC FINGER PROTEIN 2A"/>
    <property type="match status" value="1"/>
</dbReference>
<dbReference type="PANTHER" id="PTHR14677">
    <property type="entry name" value="ARSENITE INDUCUBLE RNA ASSOCIATED PROTEIN AIP-1-RELATED"/>
    <property type="match status" value="1"/>
</dbReference>
<dbReference type="InterPro" id="IPR057357">
    <property type="entry name" value="Znf-C2H2_ZFAND2A/B"/>
</dbReference>
<evidence type="ECO:0000259" key="6">
    <source>
        <dbReference type="PROSITE" id="PS51039"/>
    </source>
</evidence>
<name>A0A8C6FZK3_MOSMO</name>
<reference evidence="7" key="2">
    <citation type="submission" date="2025-09" db="UniProtKB">
        <authorList>
            <consortium name="Ensembl"/>
        </authorList>
    </citation>
    <scope>IDENTIFICATION</scope>
</reference>
<evidence type="ECO:0000256" key="5">
    <source>
        <dbReference type="PROSITE-ProRule" id="PRU00449"/>
    </source>
</evidence>
<gene>
    <name evidence="7" type="primary">ZFAND2A</name>
</gene>
<dbReference type="GO" id="GO:0045047">
    <property type="term" value="P:protein targeting to ER"/>
    <property type="evidence" value="ECO:0007669"/>
    <property type="project" value="TreeGrafter"/>
</dbReference>
<dbReference type="GO" id="GO:0000502">
    <property type="term" value="C:proteasome complex"/>
    <property type="evidence" value="ECO:0007669"/>
    <property type="project" value="Ensembl"/>
</dbReference>
<feature type="domain" description="AN1-type" evidence="6">
    <location>
        <begin position="4"/>
        <end position="52"/>
    </location>
</feature>
<dbReference type="Pfam" id="PF25403">
    <property type="entry name" value="zf-C2H2_ZFAND2"/>
    <property type="match status" value="1"/>
</dbReference>
<dbReference type="Gene3D" id="4.10.1110.10">
    <property type="entry name" value="AN1-like Zinc finger"/>
    <property type="match status" value="2"/>
</dbReference>
<dbReference type="SMART" id="SM00154">
    <property type="entry name" value="ZnF_AN1"/>
    <property type="match status" value="2"/>
</dbReference>
<dbReference type="GO" id="GO:0008270">
    <property type="term" value="F:zinc ion binding"/>
    <property type="evidence" value="ECO:0007669"/>
    <property type="project" value="UniProtKB-KW"/>
</dbReference>
<sequence>MEFPDLGKHCSEKTCKRLDFLPLKCDACKQDFCKDHFTYAAHKCPLAFTKDVRVPVCPLCNRPVPVKNGEIPDVAVGAHMDGDCRRPPRQETAKVFTFRCSREGCRRREMLQVVCEECSGSFCFQHRHPLDHGCARRGLPSSSARCLDPGPSGASHEGPGGWLARRFRFKVKR</sequence>
<feature type="domain" description="AN1-type" evidence="6">
    <location>
        <begin position="94"/>
        <end position="142"/>
    </location>
</feature>
<dbReference type="SUPFAM" id="SSF118310">
    <property type="entry name" value="AN1-like Zinc finger"/>
    <property type="match status" value="2"/>
</dbReference>
<dbReference type="Proteomes" id="UP000694544">
    <property type="component" value="Unplaced"/>
</dbReference>
<keyword evidence="8" id="KW-1185">Reference proteome</keyword>
<evidence type="ECO:0000256" key="4">
    <source>
        <dbReference type="ARBA" id="ARBA00022833"/>
    </source>
</evidence>
<dbReference type="Ensembl" id="ENSMMST00000034479.1">
    <property type="protein sequence ID" value="ENSMMSP00000031347.1"/>
    <property type="gene ID" value="ENSMMSG00000023316.1"/>
</dbReference>
<accession>A0A8C6FZK3</accession>
<keyword evidence="3 5" id="KW-0863">Zinc-finger</keyword>
<dbReference type="GO" id="GO:0071243">
    <property type="term" value="P:cellular response to arsenic-containing substance"/>
    <property type="evidence" value="ECO:0007669"/>
    <property type="project" value="Ensembl"/>
</dbReference>
<keyword evidence="2" id="KW-0677">Repeat</keyword>
<dbReference type="Pfam" id="PF01428">
    <property type="entry name" value="zf-AN1"/>
    <property type="match status" value="2"/>
</dbReference>
<evidence type="ECO:0000256" key="1">
    <source>
        <dbReference type="ARBA" id="ARBA00022723"/>
    </source>
</evidence>
<organism evidence="7 8">
    <name type="scientific">Moschus moschiferus</name>
    <name type="common">Siberian musk deer</name>
    <name type="synonym">Moschus sibiricus</name>
    <dbReference type="NCBI Taxonomy" id="68415"/>
    <lineage>
        <taxon>Eukaryota</taxon>
        <taxon>Metazoa</taxon>
        <taxon>Chordata</taxon>
        <taxon>Craniata</taxon>
        <taxon>Vertebrata</taxon>
        <taxon>Euteleostomi</taxon>
        <taxon>Mammalia</taxon>
        <taxon>Eutheria</taxon>
        <taxon>Laurasiatheria</taxon>
        <taxon>Artiodactyla</taxon>
        <taxon>Ruminantia</taxon>
        <taxon>Pecora</taxon>
        <taxon>Moschidae</taxon>
        <taxon>Moschus</taxon>
    </lineage>
</organism>
<dbReference type="PROSITE" id="PS51039">
    <property type="entry name" value="ZF_AN1"/>
    <property type="match status" value="2"/>
</dbReference>
<dbReference type="InterPro" id="IPR035896">
    <property type="entry name" value="AN1-like_Znf"/>
</dbReference>
<dbReference type="GO" id="GO:0032436">
    <property type="term" value="P:positive regulation of proteasomal ubiquitin-dependent protein catabolic process"/>
    <property type="evidence" value="ECO:0007669"/>
    <property type="project" value="Ensembl"/>
</dbReference>
<dbReference type="FunFam" id="4.10.1110.10:FF:000003">
    <property type="entry name" value="AN1-type zinc finger protein 2B isoform X1"/>
    <property type="match status" value="1"/>
</dbReference>
<evidence type="ECO:0000256" key="3">
    <source>
        <dbReference type="ARBA" id="ARBA00022771"/>
    </source>
</evidence>
<evidence type="ECO:0000313" key="8">
    <source>
        <dbReference type="Proteomes" id="UP000694544"/>
    </source>
</evidence>
<protein>
    <submittedName>
        <fullName evidence="7">Zinc finger AN1-type containing 2A</fullName>
    </submittedName>
</protein>
<evidence type="ECO:0000313" key="7">
    <source>
        <dbReference type="Ensembl" id="ENSMMSP00000031347.1"/>
    </source>
</evidence>